<keyword evidence="5" id="KW-0732">Signal</keyword>
<dbReference type="PANTHER" id="PTHR44858:SF1">
    <property type="entry name" value="UDP-N-ACETYLGLUCOSAMINE--PEPTIDE N-ACETYLGLUCOSAMINYLTRANSFERASE SPINDLY-RELATED"/>
    <property type="match status" value="1"/>
</dbReference>
<dbReference type="Proteomes" id="UP000030341">
    <property type="component" value="Chromosome 2"/>
</dbReference>
<keyword evidence="7" id="KW-1185">Reference proteome</keyword>
<reference evidence="6 7" key="1">
    <citation type="submission" date="2014-11" db="EMBL/GenBank/DDBJ databases">
        <title>Complete Genome Sequence of Pseudoalteromonas sp. Strain OCN003 Isolated from Kaneohe Bay, Oahu, Hawaii.</title>
        <authorList>
            <person name="Beurmann S."/>
            <person name="Videau P."/>
            <person name="Ushijima B."/>
            <person name="Smith A.M."/>
            <person name="Aeby G.S."/>
            <person name="Callahan S.M."/>
            <person name="Belcaid M."/>
        </authorList>
    </citation>
    <scope>NUCLEOTIDE SEQUENCE [LARGE SCALE GENOMIC DNA]</scope>
    <source>
        <strain evidence="6 7">OCN003</strain>
    </source>
</reference>
<keyword evidence="4" id="KW-0472">Membrane</keyword>
<evidence type="ECO:0000313" key="7">
    <source>
        <dbReference type="Proteomes" id="UP000030341"/>
    </source>
</evidence>
<evidence type="ECO:0000256" key="5">
    <source>
        <dbReference type="SAM" id="SignalP"/>
    </source>
</evidence>
<dbReference type="HOGENOM" id="CLU_076363_0_0_6"/>
<dbReference type="SMART" id="SM00028">
    <property type="entry name" value="TPR"/>
    <property type="match status" value="2"/>
</dbReference>
<proteinExistence type="predicted"/>
<feature type="repeat" description="TPR" evidence="3">
    <location>
        <begin position="232"/>
        <end position="265"/>
    </location>
</feature>
<dbReference type="eggNOG" id="COG0457">
    <property type="taxonomic scope" value="Bacteria"/>
</dbReference>
<dbReference type="KEGG" id="pseo:OM33_18175"/>
<dbReference type="InterPro" id="IPR019734">
    <property type="entry name" value="TPR_rpt"/>
</dbReference>
<organism evidence="6 7">
    <name type="scientific">Pseudoalteromonas piratica</name>
    <dbReference type="NCBI Taxonomy" id="1348114"/>
    <lineage>
        <taxon>Bacteria</taxon>
        <taxon>Pseudomonadati</taxon>
        <taxon>Pseudomonadota</taxon>
        <taxon>Gammaproteobacteria</taxon>
        <taxon>Alteromonadales</taxon>
        <taxon>Pseudoalteromonadaceae</taxon>
        <taxon>Pseudoalteromonas</taxon>
    </lineage>
</organism>
<dbReference type="Pfam" id="PF14559">
    <property type="entry name" value="TPR_19"/>
    <property type="match status" value="1"/>
</dbReference>
<dbReference type="NCBIfam" id="NF047558">
    <property type="entry name" value="TPR_END_plus"/>
    <property type="match status" value="1"/>
</dbReference>
<feature type="chain" id="PRO_5002027088" evidence="5">
    <location>
        <begin position="21"/>
        <end position="297"/>
    </location>
</feature>
<evidence type="ECO:0000256" key="2">
    <source>
        <dbReference type="ARBA" id="ARBA00022803"/>
    </source>
</evidence>
<dbReference type="OrthoDB" id="9792573at2"/>
<keyword evidence="1" id="KW-0677">Repeat</keyword>
<gene>
    <name evidence="6" type="ORF">OM33_18175</name>
</gene>
<feature type="signal peptide" evidence="5">
    <location>
        <begin position="1"/>
        <end position="20"/>
    </location>
</feature>
<dbReference type="SUPFAM" id="SSF48452">
    <property type="entry name" value="TPR-like"/>
    <property type="match status" value="1"/>
</dbReference>
<dbReference type="PANTHER" id="PTHR44858">
    <property type="entry name" value="TETRATRICOPEPTIDE REPEAT PROTEIN 6"/>
    <property type="match status" value="1"/>
</dbReference>
<accession>A0A0A7EKC4</accession>
<feature type="transmembrane region" description="Helical" evidence="4">
    <location>
        <begin position="95"/>
        <end position="114"/>
    </location>
</feature>
<dbReference type="Gene3D" id="1.25.40.10">
    <property type="entry name" value="Tetratricopeptide repeat domain"/>
    <property type="match status" value="1"/>
</dbReference>
<keyword evidence="4" id="KW-1133">Transmembrane helix</keyword>
<dbReference type="RefSeq" id="WP_040135707.1">
    <property type="nucleotide sequence ID" value="NZ_CP009889.1"/>
</dbReference>
<protein>
    <submittedName>
        <fullName evidence="6">Tetratricopeptide domain protein</fullName>
    </submittedName>
</protein>
<sequence>MKLKFIVLLIITMLSATVFANDSKQMSEQQQEKALKELNEPLYRPLLERYVLDELKSLRQDQQKLREDTTKQITHTELSAADRALEYTNDTINNVMFIITATATILILVGWNSLRDVKNKVESIVNERVKSITEEYETRLGVLENQLKERSEEILNNQRKITITNEVHSLWMRANLESDVNSKIEIYDEILKRKPDDVEAITYKADALLEQGKTSKAVALCNQAIDEDADYGYAYWQRACAYAQENRLAESMDDLQMALKLSPNLKNELVNELAFENLQVLPAFLKLLEDAGFKLSE</sequence>
<keyword evidence="4" id="KW-0812">Transmembrane</keyword>
<dbReference type="InterPro" id="IPR050498">
    <property type="entry name" value="Ycf3"/>
</dbReference>
<dbReference type="EMBL" id="CP009889">
    <property type="protein sequence ID" value="AIY67008.1"/>
    <property type="molecule type" value="Genomic_DNA"/>
</dbReference>
<keyword evidence="2 3" id="KW-0802">TPR repeat</keyword>
<evidence type="ECO:0000256" key="1">
    <source>
        <dbReference type="ARBA" id="ARBA00022737"/>
    </source>
</evidence>
<evidence type="ECO:0000256" key="3">
    <source>
        <dbReference type="PROSITE-ProRule" id="PRU00339"/>
    </source>
</evidence>
<dbReference type="InterPro" id="IPR011990">
    <property type="entry name" value="TPR-like_helical_dom_sf"/>
</dbReference>
<dbReference type="AlphaFoldDB" id="A0A0A7EKC4"/>
<evidence type="ECO:0000256" key="4">
    <source>
        <dbReference type="SAM" id="Phobius"/>
    </source>
</evidence>
<dbReference type="STRING" id="1348114.OM33_18175"/>
<dbReference type="PROSITE" id="PS50005">
    <property type="entry name" value="TPR"/>
    <property type="match status" value="1"/>
</dbReference>
<evidence type="ECO:0000313" key="6">
    <source>
        <dbReference type="EMBL" id="AIY67008.1"/>
    </source>
</evidence>
<name>A0A0A7EKC4_9GAMM</name>